<gene>
    <name evidence="2" type="ORF">RESH_00981</name>
</gene>
<dbReference type="AlphaFoldDB" id="M5SL23"/>
<reference evidence="2 3" key="1">
    <citation type="journal article" date="2013" name="Mar. Genomics">
        <title>Expression of sulfatases in Rhodopirellula baltica and the diversity of sulfatases in the genus Rhodopirellula.</title>
        <authorList>
            <person name="Wegner C.E."/>
            <person name="Richter-Heitmann T."/>
            <person name="Klindworth A."/>
            <person name="Klockow C."/>
            <person name="Richter M."/>
            <person name="Achstetter T."/>
            <person name="Glockner F.O."/>
            <person name="Harder J."/>
        </authorList>
    </citation>
    <scope>NUCLEOTIDE SEQUENCE [LARGE SCALE GENOMIC DNA]</scope>
    <source>
        <strain evidence="2 3">SH398</strain>
    </source>
</reference>
<comment type="caution">
    <text evidence="2">The sequence shown here is derived from an EMBL/GenBank/DDBJ whole genome shotgun (WGS) entry which is preliminary data.</text>
</comment>
<name>M5SL23_9BACT</name>
<evidence type="ECO:0000313" key="3">
    <source>
        <dbReference type="Proteomes" id="UP000011996"/>
    </source>
</evidence>
<protein>
    <submittedName>
        <fullName evidence="2">Uncharacterized protein</fullName>
    </submittedName>
</protein>
<organism evidence="2 3">
    <name type="scientific">Rhodopirellula europaea SH398</name>
    <dbReference type="NCBI Taxonomy" id="1263868"/>
    <lineage>
        <taxon>Bacteria</taxon>
        <taxon>Pseudomonadati</taxon>
        <taxon>Planctomycetota</taxon>
        <taxon>Planctomycetia</taxon>
        <taxon>Pirellulales</taxon>
        <taxon>Pirellulaceae</taxon>
        <taxon>Rhodopirellula</taxon>
    </lineage>
</organism>
<sequence>MASIAAVNWRRRPAHVRRGEQASLSGSALSAKGHEPVRLGPCKQGSHPGERPHAYGCPGRSSLGGIGS</sequence>
<dbReference type="Proteomes" id="UP000011996">
    <property type="component" value="Unassembled WGS sequence"/>
</dbReference>
<dbReference type="EMBL" id="ANOF01000035">
    <property type="protein sequence ID" value="EMI28442.1"/>
    <property type="molecule type" value="Genomic_DNA"/>
</dbReference>
<proteinExistence type="predicted"/>
<accession>M5SL23</accession>
<evidence type="ECO:0000256" key="1">
    <source>
        <dbReference type="SAM" id="MobiDB-lite"/>
    </source>
</evidence>
<feature type="compositionally biased region" description="Low complexity" evidence="1">
    <location>
        <begin position="22"/>
        <end position="31"/>
    </location>
</feature>
<feature type="region of interest" description="Disordered" evidence="1">
    <location>
        <begin position="1"/>
        <end position="68"/>
    </location>
</feature>
<evidence type="ECO:0000313" key="2">
    <source>
        <dbReference type="EMBL" id="EMI28442.1"/>
    </source>
</evidence>
<dbReference type="STRING" id="1263868.RESH_00981"/>